<organism evidence="8 9">
    <name type="scientific">Martelella mangrovi</name>
    <dbReference type="NCBI Taxonomy" id="1397477"/>
    <lineage>
        <taxon>Bacteria</taxon>
        <taxon>Pseudomonadati</taxon>
        <taxon>Pseudomonadota</taxon>
        <taxon>Alphaproteobacteria</taxon>
        <taxon>Hyphomicrobiales</taxon>
        <taxon>Aurantimonadaceae</taxon>
        <taxon>Martelella</taxon>
    </lineage>
</organism>
<dbReference type="RefSeq" id="WP_354432846.1">
    <property type="nucleotide sequence ID" value="NZ_JBEPLY010000001.1"/>
</dbReference>
<evidence type="ECO:0000256" key="3">
    <source>
        <dbReference type="ARBA" id="ARBA00023295"/>
    </source>
</evidence>
<dbReference type="Proteomes" id="UP001549164">
    <property type="component" value="Unassembled WGS sequence"/>
</dbReference>
<comment type="caution">
    <text evidence="8">The sequence shown here is derived from an EMBL/GenBank/DDBJ whole genome shotgun (WGS) entry which is preliminary data.</text>
</comment>
<evidence type="ECO:0000259" key="5">
    <source>
        <dbReference type="Pfam" id="PF00703"/>
    </source>
</evidence>
<dbReference type="InterPro" id="IPR023232">
    <property type="entry name" value="Glyco_hydro_2_AS"/>
</dbReference>
<dbReference type="Pfam" id="PF02837">
    <property type="entry name" value="Glyco_hydro_2_N"/>
    <property type="match status" value="1"/>
</dbReference>
<feature type="domain" description="Glycoside hydrolase family 2 immunoglobulin-like beta-sandwich" evidence="5">
    <location>
        <begin position="164"/>
        <end position="260"/>
    </location>
</feature>
<evidence type="ECO:0000259" key="7">
    <source>
        <dbReference type="Pfam" id="PF02837"/>
    </source>
</evidence>
<dbReference type="SUPFAM" id="SSF51445">
    <property type="entry name" value="(Trans)glycosidases"/>
    <property type="match status" value="1"/>
</dbReference>
<dbReference type="SUPFAM" id="SSF49303">
    <property type="entry name" value="beta-Galactosidase/glucuronidase domain"/>
    <property type="match status" value="1"/>
</dbReference>
<evidence type="ECO:0000256" key="1">
    <source>
        <dbReference type="ARBA" id="ARBA00007401"/>
    </source>
</evidence>
<accession>A0ABV2I739</accession>
<dbReference type="InterPro" id="IPR017853">
    <property type="entry name" value="GH"/>
</dbReference>
<dbReference type="InterPro" id="IPR013783">
    <property type="entry name" value="Ig-like_fold"/>
</dbReference>
<evidence type="ECO:0000256" key="4">
    <source>
        <dbReference type="RuleBase" id="RU361154"/>
    </source>
</evidence>
<keyword evidence="2 4" id="KW-0378">Hydrolase</keyword>
<dbReference type="InterPro" id="IPR006102">
    <property type="entry name" value="Ig-like_GH2"/>
</dbReference>
<dbReference type="InterPro" id="IPR008979">
    <property type="entry name" value="Galactose-bd-like_sf"/>
</dbReference>
<dbReference type="SUPFAM" id="SSF49785">
    <property type="entry name" value="Galactose-binding domain-like"/>
    <property type="match status" value="1"/>
</dbReference>
<keyword evidence="9" id="KW-1185">Reference proteome</keyword>
<dbReference type="PRINTS" id="PR00132">
    <property type="entry name" value="GLHYDRLASE2"/>
</dbReference>
<dbReference type="PANTHER" id="PTHR42732:SF1">
    <property type="entry name" value="BETA-MANNOSIDASE"/>
    <property type="match status" value="1"/>
</dbReference>
<reference evidence="8 9" key="1">
    <citation type="submission" date="2024-06" db="EMBL/GenBank/DDBJ databases">
        <title>Genomic Encyclopedia of Type Strains, Phase IV (KMG-IV): sequencing the most valuable type-strain genomes for metagenomic binning, comparative biology and taxonomic classification.</title>
        <authorList>
            <person name="Goeker M."/>
        </authorList>
    </citation>
    <scope>NUCLEOTIDE SEQUENCE [LARGE SCALE GENOMIC DNA]</scope>
    <source>
        <strain evidence="8 9">DSM 28102</strain>
    </source>
</reference>
<dbReference type="PANTHER" id="PTHR42732">
    <property type="entry name" value="BETA-GALACTOSIDASE"/>
    <property type="match status" value="1"/>
</dbReference>
<dbReference type="InterPro" id="IPR023230">
    <property type="entry name" value="Glyco_hydro_2_CS"/>
</dbReference>
<comment type="similarity">
    <text evidence="1 4">Belongs to the glycosyl hydrolase 2 family.</text>
</comment>
<dbReference type="EC" id="3.2.1.23" evidence="8"/>
<gene>
    <name evidence="8" type="ORF">ABID12_000340</name>
</gene>
<dbReference type="InterPro" id="IPR051913">
    <property type="entry name" value="GH2_Domain-Containing"/>
</dbReference>
<dbReference type="InterPro" id="IPR006104">
    <property type="entry name" value="Glyco_hydro_2_N"/>
</dbReference>
<dbReference type="PROSITE" id="PS00608">
    <property type="entry name" value="GLYCOSYL_HYDROL_F2_2"/>
    <property type="match status" value="1"/>
</dbReference>
<evidence type="ECO:0000259" key="6">
    <source>
        <dbReference type="Pfam" id="PF02836"/>
    </source>
</evidence>
<feature type="domain" description="Glycoside hydrolase family 2 catalytic" evidence="6">
    <location>
        <begin position="263"/>
        <end position="542"/>
    </location>
</feature>
<dbReference type="PROSITE" id="PS00719">
    <property type="entry name" value="GLYCOSYL_HYDROL_F2_1"/>
    <property type="match status" value="1"/>
</dbReference>
<dbReference type="Pfam" id="PF00703">
    <property type="entry name" value="Glyco_hydro_2"/>
    <property type="match status" value="1"/>
</dbReference>
<keyword evidence="3 4" id="KW-0326">Glycosidase</keyword>
<feature type="domain" description="Glycosyl hydrolases family 2 sugar binding" evidence="7">
    <location>
        <begin position="47"/>
        <end position="153"/>
    </location>
</feature>
<protein>
    <submittedName>
        <fullName evidence="8">Beta-galactosidase</fullName>
        <ecNumber evidence="8">3.2.1.23</ecNumber>
    </submittedName>
</protein>
<proteinExistence type="inferred from homology"/>
<evidence type="ECO:0000313" key="8">
    <source>
        <dbReference type="EMBL" id="MET3598419.1"/>
    </source>
</evidence>
<name>A0ABV2I739_9HYPH</name>
<dbReference type="Pfam" id="PF02836">
    <property type="entry name" value="Glyco_hydro_2_C"/>
    <property type="match status" value="1"/>
</dbReference>
<dbReference type="InterPro" id="IPR006101">
    <property type="entry name" value="Glyco_hydro_2"/>
</dbReference>
<dbReference type="EMBL" id="JBEPLY010000001">
    <property type="protein sequence ID" value="MET3598419.1"/>
    <property type="molecule type" value="Genomic_DNA"/>
</dbReference>
<evidence type="ECO:0000313" key="9">
    <source>
        <dbReference type="Proteomes" id="UP001549164"/>
    </source>
</evidence>
<dbReference type="InterPro" id="IPR036156">
    <property type="entry name" value="Beta-gal/glucu_dom_sf"/>
</dbReference>
<evidence type="ECO:0000256" key="2">
    <source>
        <dbReference type="ARBA" id="ARBA00022801"/>
    </source>
</evidence>
<dbReference type="Gene3D" id="2.60.120.260">
    <property type="entry name" value="Galactose-binding domain-like"/>
    <property type="match status" value="1"/>
</dbReference>
<dbReference type="Gene3D" id="3.20.20.80">
    <property type="entry name" value="Glycosidases"/>
    <property type="match status" value="1"/>
</dbReference>
<sequence length="752" mass="83910">MRKTVSFNQNWIFHPGFDPASAGRSQDGQAVTLPHNAVDLPFSYLDEKSYWKAFTYQKRFIAEPDWEGQTVSLIFDGAMADSVVYLNGVEVAAHADGYTPFEVLLSGLLREGENLLTVKVDGTENPAIPPFGARVDYLTYAGIYRDVWLQVKPRIAIAGCKVETPDVLEDRKRACLAFEIANPDNLSLAGGHIKAQLLTASGDVVATTSQPVVGDRVELSLDGLSGIALWDVENPVLYTIALKLVTDSGEDEMRVRFGFRSVEFTPEGFFLNGRHLKLRGLNRHQSFPHIGYALGRAAQIRDADILRHELKLNIVRTSHYPQSKWFLDRCDEIGLLVFEEIPGWQHVGDEAWQAASIANVRSMIRRDWNHPSIVIWGVRINESRDVHDFYAETNRVAHALDQTRPTTGVRCITDSELLEDVYAMNDFILNMEEIDGQRPRTALRPRREVIGLAHPVPYLVTEYNGHMFPTKVYDQEQRQAEHVTRHLDVLDAAYGDPEIAGAIGWCAFDYNTHKDFGSGDRICHHGVMDMYREPKFAAYVYASQCDPEDDVVLKPVTYWTRGERNHGGVLPLIILTNCDEVELDFEGFAPRRFRPDRNTYPHLPHAPVIIRREDYPGAEFGHWGMGWQNVSFTGYVDGKALKTVRYVSDPLPQALSVTPDSTSVANGDCVRVMIRVLDQVGNKLPFLFEPVTVRVEGPARLAGPSLFSLNGGAAGFWLNVTGTGKITATVEAEALGETSISLEAVAAAAPFV</sequence>
<dbReference type="Gene3D" id="2.60.40.10">
    <property type="entry name" value="Immunoglobulins"/>
    <property type="match status" value="1"/>
</dbReference>
<dbReference type="InterPro" id="IPR006103">
    <property type="entry name" value="Glyco_hydro_2_cat"/>
</dbReference>
<dbReference type="GO" id="GO:0004565">
    <property type="term" value="F:beta-galactosidase activity"/>
    <property type="evidence" value="ECO:0007669"/>
    <property type="project" value="UniProtKB-EC"/>
</dbReference>